<sequence>MMLKKVLKQILLKRGHKRLMLNMGLKSKVLKMGLKRMMLKWGLKKMMLKRMILKIELKRMMMKMGVRSRMMTNPLKMLVSLLSRILGEKFMRMLSMHVAVLVVILVGQDTDGVRLNILSRDKKSELCFVSNRRFTLKSPQTTRYL</sequence>
<protein>
    <submittedName>
        <fullName evidence="1">Uncharacterized protein</fullName>
    </submittedName>
</protein>
<accession>A0A8D8S2P0</accession>
<reference evidence="1" key="1">
    <citation type="submission" date="2021-05" db="EMBL/GenBank/DDBJ databases">
        <authorList>
            <person name="Alioto T."/>
            <person name="Alioto T."/>
            <person name="Gomez Garrido J."/>
        </authorList>
    </citation>
    <scope>NUCLEOTIDE SEQUENCE</scope>
</reference>
<dbReference type="AlphaFoldDB" id="A0A8D8S2P0"/>
<evidence type="ECO:0000313" key="1">
    <source>
        <dbReference type="EMBL" id="CAG6659354.1"/>
    </source>
</evidence>
<proteinExistence type="predicted"/>
<name>A0A8D8S2P0_9HEMI</name>
<dbReference type="EMBL" id="HBUF01193920">
    <property type="protein sequence ID" value="CAG6659354.1"/>
    <property type="molecule type" value="Transcribed_RNA"/>
</dbReference>
<organism evidence="1">
    <name type="scientific">Cacopsylla melanoneura</name>
    <dbReference type="NCBI Taxonomy" id="428564"/>
    <lineage>
        <taxon>Eukaryota</taxon>
        <taxon>Metazoa</taxon>
        <taxon>Ecdysozoa</taxon>
        <taxon>Arthropoda</taxon>
        <taxon>Hexapoda</taxon>
        <taxon>Insecta</taxon>
        <taxon>Pterygota</taxon>
        <taxon>Neoptera</taxon>
        <taxon>Paraneoptera</taxon>
        <taxon>Hemiptera</taxon>
        <taxon>Sternorrhyncha</taxon>
        <taxon>Psylloidea</taxon>
        <taxon>Psyllidae</taxon>
        <taxon>Psyllinae</taxon>
        <taxon>Cacopsylla</taxon>
    </lineage>
</organism>